<dbReference type="AlphaFoldDB" id="A0A142NQA8"/>
<accession>A0A142NQA8</accession>
<evidence type="ECO:0000256" key="4">
    <source>
        <dbReference type="ARBA" id="ARBA00023136"/>
    </source>
</evidence>
<feature type="transmembrane region" description="Helical" evidence="6">
    <location>
        <begin position="148"/>
        <end position="168"/>
    </location>
</feature>
<feature type="transmembrane region" description="Helical" evidence="6">
    <location>
        <begin position="405"/>
        <end position="423"/>
    </location>
</feature>
<feature type="transmembrane region" description="Helical" evidence="6">
    <location>
        <begin position="378"/>
        <end position="399"/>
    </location>
</feature>
<name>A0A142NQA8_BRELN</name>
<evidence type="ECO:0000256" key="1">
    <source>
        <dbReference type="ARBA" id="ARBA00004141"/>
    </source>
</evidence>
<proteinExistence type="predicted"/>
<dbReference type="InterPro" id="IPR051788">
    <property type="entry name" value="MFS_Transporter"/>
</dbReference>
<sequence length="431" mass="42960">MSPRGDAGRGSGRSRSGVKAAAGVGLYFTGNGVVFAALLPWYPLLVDRLSLSSWQFGLVVACFAVGSLLSSALPAALIARFGAHRVVIGGTVMLGVAASATAWSVNGVMMAVCLLLLGCCDAIVDVAQNVVGISVQERAGRTILSSMHALWSLGGLLSGAAATAAASAGADMRVWLALIGIAAVLITIVGRRLISGYASPRRVADSDADSAVDSGIENESDSRGDDPSGSPAARGNRGGDGAAGRSKRAILLAALPLAIVAICGAAVEDIASNWAGLAAVEFANVPAASAGIAFSIVIGSQCLGRFSGDVLVTRFGAGRIARLGGGLIGLGGIGVIAAQEPVLLLVSMGALGFGSATLVPGALGAAGRLPGVGRAGGVTLVNWLMRVGYLGTSPLVGVVATGAGLRWGLGILVLVGILTMVFANRLNVRRT</sequence>
<feature type="transmembrane region" description="Helical" evidence="6">
    <location>
        <begin position="320"/>
        <end position="338"/>
    </location>
</feature>
<evidence type="ECO:0000256" key="3">
    <source>
        <dbReference type="ARBA" id="ARBA00022989"/>
    </source>
</evidence>
<feature type="transmembrane region" description="Helical" evidence="6">
    <location>
        <begin position="86"/>
        <end position="103"/>
    </location>
</feature>
<dbReference type="KEGG" id="bly:A2T55_10765"/>
<feature type="transmembrane region" description="Helical" evidence="6">
    <location>
        <begin position="249"/>
        <end position="267"/>
    </location>
</feature>
<keyword evidence="2 6" id="KW-0812">Transmembrane</keyword>
<dbReference type="InterPro" id="IPR011701">
    <property type="entry name" value="MFS"/>
</dbReference>
<dbReference type="GO" id="GO:0016020">
    <property type="term" value="C:membrane"/>
    <property type="evidence" value="ECO:0007669"/>
    <property type="project" value="UniProtKB-SubCell"/>
</dbReference>
<evidence type="ECO:0000256" key="2">
    <source>
        <dbReference type="ARBA" id="ARBA00022692"/>
    </source>
</evidence>
<dbReference type="InterPro" id="IPR036259">
    <property type="entry name" value="MFS_trans_sf"/>
</dbReference>
<keyword evidence="3 6" id="KW-1133">Transmembrane helix</keyword>
<dbReference type="Pfam" id="PF07690">
    <property type="entry name" value="MFS_1"/>
    <property type="match status" value="1"/>
</dbReference>
<feature type="transmembrane region" description="Helical" evidence="6">
    <location>
        <begin position="287"/>
        <end position="308"/>
    </location>
</feature>
<evidence type="ECO:0000313" key="7">
    <source>
        <dbReference type="EMBL" id="AMT94201.1"/>
    </source>
</evidence>
<comment type="subcellular location">
    <subcellularLocation>
        <location evidence="1">Membrane</location>
        <topology evidence="1">Multi-pass membrane protein</topology>
    </subcellularLocation>
</comment>
<dbReference type="EMBL" id="CP014869">
    <property type="protein sequence ID" value="AMT94201.1"/>
    <property type="molecule type" value="Genomic_DNA"/>
</dbReference>
<feature type="transmembrane region" description="Helical" evidence="6">
    <location>
        <begin position="20"/>
        <end position="42"/>
    </location>
</feature>
<evidence type="ECO:0000256" key="6">
    <source>
        <dbReference type="SAM" id="Phobius"/>
    </source>
</evidence>
<feature type="transmembrane region" description="Helical" evidence="6">
    <location>
        <begin position="54"/>
        <end position="79"/>
    </location>
</feature>
<evidence type="ECO:0000256" key="5">
    <source>
        <dbReference type="SAM" id="MobiDB-lite"/>
    </source>
</evidence>
<protein>
    <submittedName>
        <fullName evidence="7">MFS transporter</fullName>
    </submittedName>
</protein>
<dbReference type="PANTHER" id="PTHR23514:SF13">
    <property type="entry name" value="INNER MEMBRANE PROTEIN YBJJ"/>
    <property type="match status" value="1"/>
</dbReference>
<feature type="transmembrane region" description="Helical" evidence="6">
    <location>
        <begin position="109"/>
        <end position="127"/>
    </location>
</feature>
<reference evidence="8" key="1">
    <citation type="submission" date="2016-03" db="EMBL/GenBank/DDBJ databases">
        <authorList>
            <person name="Ploux O."/>
        </authorList>
    </citation>
    <scope>NUCLEOTIDE SEQUENCE [LARGE SCALE GENOMIC DNA]</scope>
    <source>
        <strain evidence="8">BS258</strain>
    </source>
</reference>
<organism evidence="7 8">
    <name type="scientific">Brevibacterium linens</name>
    <dbReference type="NCBI Taxonomy" id="1703"/>
    <lineage>
        <taxon>Bacteria</taxon>
        <taxon>Bacillati</taxon>
        <taxon>Actinomycetota</taxon>
        <taxon>Actinomycetes</taxon>
        <taxon>Micrococcales</taxon>
        <taxon>Brevibacteriaceae</taxon>
        <taxon>Brevibacterium</taxon>
    </lineage>
</organism>
<dbReference type="Gene3D" id="1.20.1250.20">
    <property type="entry name" value="MFS general substrate transporter like domains"/>
    <property type="match status" value="2"/>
</dbReference>
<feature type="transmembrane region" description="Helical" evidence="6">
    <location>
        <begin position="174"/>
        <end position="194"/>
    </location>
</feature>
<dbReference type="GO" id="GO:0022857">
    <property type="term" value="F:transmembrane transporter activity"/>
    <property type="evidence" value="ECO:0007669"/>
    <property type="project" value="InterPro"/>
</dbReference>
<dbReference type="PANTHER" id="PTHR23514">
    <property type="entry name" value="BYPASS OF STOP CODON PROTEIN 6"/>
    <property type="match status" value="1"/>
</dbReference>
<dbReference type="Proteomes" id="UP000075950">
    <property type="component" value="Chromosome"/>
</dbReference>
<keyword evidence="4 6" id="KW-0472">Membrane</keyword>
<evidence type="ECO:0000313" key="8">
    <source>
        <dbReference type="Proteomes" id="UP000075950"/>
    </source>
</evidence>
<dbReference type="SUPFAM" id="SSF103473">
    <property type="entry name" value="MFS general substrate transporter"/>
    <property type="match status" value="1"/>
</dbReference>
<feature type="region of interest" description="Disordered" evidence="5">
    <location>
        <begin position="208"/>
        <end position="241"/>
    </location>
</feature>
<feature type="transmembrane region" description="Helical" evidence="6">
    <location>
        <begin position="344"/>
        <end position="366"/>
    </location>
</feature>
<gene>
    <name evidence="7" type="ORF">A2T55_10765</name>
</gene>